<evidence type="ECO:0000313" key="1">
    <source>
        <dbReference type="EMBL" id="KJZ50079.1"/>
    </source>
</evidence>
<name>A0A0F4U160_PSEFL</name>
<proteinExistence type="predicted"/>
<protein>
    <recommendedName>
        <fullName evidence="3">Delta-60 repeat protein</fullName>
    </recommendedName>
</protein>
<comment type="caution">
    <text evidence="1">The sequence shown here is derived from an EMBL/GenBank/DDBJ whole genome shotgun (WGS) entry which is preliminary data.</text>
</comment>
<accession>A0A0F4U160</accession>
<dbReference type="InterPro" id="IPR013431">
    <property type="entry name" value="Delta_60_rpt"/>
</dbReference>
<evidence type="ECO:0008006" key="3">
    <source>
        <dbReference type="Google" id="ProtNLM"/>
    </source>
</evidence>
<dbReference type="EMBL" id="LACC01000004">
    <property type="protein sequence ID" value="KJZ50079.1"/>
    <property type="molecule type" value="Genomic_DNA"/>
</dbReference>
<evidence type="ECO:0000313" key="2">
    <source>
        <dbReference type="Proteomes" id="UP000033588"/>
    </source>
</evidence>
<organism evidence="1 2">
    <name type="scientific">Pseudomonas fluorescens</name>
    <dbReference type="NCBI Taxonomy" id="294"/>
    <lineage>
        <taxon>Bacteria</taxon>
        <taxon>Pseudomonadati</taxon>
        <taxon>Pseudomonadota</taxon>
        <taxon>Gammaproteobacteria</taxon>
        <taxon>Pseudomonadales</taxon>
        <taxon>Pseudomonadaceae</taxon>
        <taxon>Pseudomonas</taxon>
    </lineage>
</organism>
<dbReference type="Pfam" id="PF17164">
    <property type="entry name" value="DUF5122"/>
    <property type="match status" value="5"/>
</dbReference>
<sequence>MFPGTTTSHVAGMAMNANGKIIVSATTYGNDDQQFGLMRLNEDGNVDTQFGGSGSSGYIRGNFLPGVRALGGGVSVLPDEKILLSGFNYGEQGYQHVLARFNDDGTPDTEFGKNGQIIIDLPLTEPLSRTQHNEHAPTAFSIADSATVQSDGTILLTVHAAVKGQDGYGIVMRFLANGVLDTSFNNSGSVKLKFDGYPVTLSGHALQADGKILVFGGVQKEFEHGLLARLDIDGQLDTSFGAGGFTTISYPKHLIHCNQVSIKPDGRLVAIGIAYTYAEDGLGTNDCMVMGFTTDGRPDTAFNEGKPVITQPRPKDCYWLGGASSIDDTTTTIGNAHGRSGSGHKSEFLVGRYLANGRLDLRFANGIGWRTISVFGIEDAAKTYALLPDGKLLIAGNSWVSTSHQMSFVRLANGRRGQIAIKIARKLEQRSDDL</sequence>
<dbReference type="AlphaFoldDB" id="A0A0F4U160"/>
<dbReference type="PATRIC" id="fig|294.132.peg.4627"/>
<dbReference type="NCBIfam" id="TIGR02608">
    <property type="entry name" value="delta_60_rpt"/>
    <property type="match status" value="6"/>
</dbReference>
<reference evidence="1 2" key="1">
    <citation type="submission" date="2015-03" db="EMBL/GenBank/DDBJ databases">
        <title>Comparative genomics of Pseudomonas insights into diversity of traits involved in vanlence and defense.</title>
        <authorList>
            <person name="Qin Y."/>
        </authorList>
    </citation>
    <scope>NUCLEOTIDE SEQUENCE [LARGE SCALE GENOMIC DNA]</scope>
    <source>
        <strain evidence="1 2">C8</strain>
    </source>
</reference>
<dbReference type="Gene3D" id="2.80.10.50">
    <property type="match status" value="2"/>
</dbReference>
<dbReference type="SUPFAM" id="SSF63829">
    <property type="entry name" value="Calcium-dependent phosphotriesterase"/>
    <property type="match status" value="1"/>
</dbReference>
<gene>
    <name evidence="1" type="ORF">VC35_03050</name>
</gene>
<dbReference type="Proteomes" id="UP000033588">
    <property type="component" value="Unassembled WGS sequence"/>
</dbReference>